<keyword evidence="6" id="KW-0175">Coiled coil</keyword>
<protein>
    <recommendedName>
        <fullName evidence="2">histidine kinase</fullName>
        <ecNumber evidence="2">2.7.13.3</ecNumber>
    </recommendedName>
</protein>
<name>A0A8A4TRU1_SULCO</name>
<organism evidence="8 9">
    <name type="scientific">Sulfidibacter corallicola</name>
    <dbReference type="NCBI Taxonomy" id="2818388"/>
    <lineage>
        <taxon>Bacteria</taxon>
        <taxon>Pseudomonadati</taxon>
        <taxon>Acidobacteriota</taxon>
        <taxon>Holophagae</taxon>
        <taxon>Acanthopleuribacterales</taxon>
        <taxon>Acanthopleuribacteraceae</taxon>
        <taxon>Sulfidibacter</taxon>
    </lineage>
</organism>
<dbReference type="SUPFAM" id="SSF55874">
    <property type="entry name" value="ATPase domain of HSP90 chaperone/DNA topoisomerase II/histidine kinase"/>
    <property type="match status" value="1"/>
</dbReference>
<sequence>MAKTNSKYTDIFRNESATVDRASQFLQSNFNELDSARDEFRHLLECYQKLLTYTAKITRLGDSNQRKLHNAIQQIQAQKEELRDRKELLKRLNKAKDEILGIVAHDLRTPVNTALGYSEILLDEYGVTLGEDGTHLIHKIKSSCHQMTVLIGDLLEIAKLESEDFNLNLERTDIREQLIFHVEENRDRADGKKHRLCLKVPDHPVWVPLNKERFQQICQNLISNAIKFTEEGGSIDVVLSCKEQHVLLSIRDTGIGIPADHLPHLFKKFTRASRLGTRGEASIGLGMNIIHNLVELHGGRIWVESTVGVGTNFFIELPYCQNT</sequence>
<dbReference type="InterPro" id="IPR003594">
    <property type="entry name" value="HATPase_dom"/>
</dbReference>
<dbReference type="KEGG" id="scor:J3U87_09390"/>
<dbReference type="InterPro" id="IPR036097">
    <property type="entry name" value="HisK_dim/P_sf"/>
</dbReference>
<dbReference type="Pfam" id="PF02518">
    <property type="entry name" value="HATPase_c"/>
    <property type="match status" value="1"/>
</dbReference>
<dbReference type="SMART" id="SM00387">
    <property type="entry name" value="HATPase_c"/>
    <property type="match status" value="1"/>
</dbReference>
<dbReference type="GO" id="GO:0005886">
    <property type="term" value="C:plasma membrane"/>
    <property type="evidence" value="ECO:0007669"/>
    <property type="project" value="TreeGrafter"/>
</dbReference>
<keyword evidence="5 8" id="KW-0418">Kinase</keyword>
<dbReference type="GO" id="GO:0009927">
    <property type="term" value="F:histidine phosphotransfer kinase activity"/>
    <property type="evidence" value="ECO:0007669"/>
    <property type="project" value="TreeGrafter"/>
</dbReference>
<evidence type="ECO:0000256" key="4">
    <source>
        <dbReference type="ARBA" id="ARBA00022679"/>
    </source>
</evidence>
<dbReference type="EC" id="2.7.13.3" evidence="2"/>
<evidence type="ECO:0000256" key="2">
    <source>
        <dbReference type="ARBA" id="ARBA00012438"/>
    </source>
</evidence>
<dbReference type="Gene3D" id="3.30.565.10">
    <property type="entry name" value="Histidine kinase-like ATPase, C-terminal domain"/>
    <property type="match status" value="1"/>
</dbReference>
<keyword evidence="9" id="KW-1185">Reference proteome</keyword>
<dbReference type="CDD" id="cd00082">
    <property type="entry name" value="HisKA"/>
    <property type="match status" value="1"/>
</dbReference>
<evidence type="ECO:0000313" key="8">
    <source>
        <dbReference type="EMBL" id="QTD52676.1"/>
    </source>
</evidence>
<dbReference type="SUPFAM" id="SSF47384">
    <property type="entry name" value="Homodimeric domain of signal transducing histidine kinase"/>
    <property type="match status" value="1"/>
</dbReference>
<evidence type="ECO:0000256" key="3">
    <source>
        <dbReference type="ARBA" id="ARBA00022553"/>
    </source>
</evidence>
<dbReference type="PROSITE" id="PS50109">
    <property type="entry name" value="HIS_KIN"/>
    <property type="match status" value="1"/>
</dbReference>
<keyword evidence="3" id="KW-0597">Phosphoprotein</keyword>
<dbReference type="FunFam" id="3.30.565.10:FF:000006">
    <property type="entry name" value="Sensor histidine kinase WalK"/>
    <property type="match status" value="1"/>
</dbReference>
<dbReference type="InterPro" id="IPR003661">
    <property type="entry name" value="HisK_dim/P_dom"/>
</dbReference>
<dbReference type="EMBL" id="CP071793">
    <property type="protein sequence ID" value="QTD52676.1"/>
    <property type="molecule type" value="Genomic_DNA"/>
</dbReference>
<dbReference type="Gene3D" id="1.10.287.130">
    <property type="match status" value="1"/>
</dbReference>
<dbReference type="Pfam" id="PF00512">
    <property type="entry name" value="HisKA"/>
    <property type="match status" value="1"/>
</dbReference>
<dbReference type="AlphaFoldDB" id="A0A8A4TRU1"/>
<evidence type="ECO:0000313" key="9">
    <source>
        <dbReference type="Proteomes" id="UP000663929"/>
    </source>
</evidence>
<dbReference type="PANTHER" id="PTHR43047">
    <property type="entry name" value="TWO-COMPONENT HISTIDINE PROTEIN KINASE"/>
    <property type="match status" value="1"/>
</dbReference>
<dbReference type="GO" id="GO:0000155">
    <property type="term" value="F:phosphorelay sensor kinase activity"/>
    <property type="evidence" value="ECO:0007669"/>
    <property type="project" value="InterPro"/>
</dbReference>
<feature type="coiled-coil region" evidence="6">
    <location>
        <begin position="65"/>
        <end position="99"/>
    </location>
</feature>
<evidence type="ECO:0000256" key="6">
    <source>
        <dbReference type="SAM" id="Coils"/>
    </source>
</evidence>
<reference evidence="8" key="1">
    <citation type="submission" date="2021-03" db="EMBL/GenBank/DDBJ databases">
        <title>Acanthopleuribacteraceae sp. M133.</title>
        <authorList>
            <person name="Wang G."/>
        </authorList>
    </citation>
    <scope>NUCLEOTIDE SEQUENCE</scope>
    <source>
        <strain evidence="8">M133</strain>
    </source>
</reference>
<dbReference type="InterPro" id="IPR036890">
    <property type="entry name" value="HATPase_C_sf"/>
</dbReference>
<dbReference type="Proteomes" id="UP000663929">
    <property type="component" value="Chromosome"/>
</dbReference>
<keyword evidence="4" id="KW-0808">Transferase</keyword>
<dbReference type="SMART" id="SM00388">
    <property type="entry name" value="HisKA"/>
    <property type="match status" value="1"/>
</dbReference>
<accession>A0A8A4TRU1</accession>
<evidence type="ECO:0000259" key="7">
    <source>
        <dbReference type="PROSITE" id="PS50109"/>
    </source>
</evidence>
<evidence type="ECO:0000256" key="1">
    <source>
        <dbReference type="ARBA" id="ARBA00000085"/>
    </source>
</evidence>
<dbReference type="InterPro" id="IPR005467">
    <property type="entry name" value="His_kinase_dom"/>
</dbReference>
<feature type="domain" description="Histidine kinase" evidence="7">
    <location>
        <begin position="102"/>
        <end position="321"/>
    </location>
</feature>
<dbReference type="PANTHER" id="PTHR43047:SF72">
    <property type="entry name" value="OSMOSENSING HISTIDINE PROTEIN KINASE SLN1"/>
    <property type="match status" value="1"/>
</dbReference>
<proteinExistence type="predicted"/>
<dbReference type="PRINTS" id="PR00344">
    <property type="entry name" value="BCTRLSENSOR"/>
</dbReference>
<comment type="catalytic activity">
    <reaction evidence="1">
        <text>ATP + protein L-histidine = ADP + protein N-phospho-L-histidine.</text>
        <dbReference type="EC" id="2.7.13.3"/>
    </reaction>
</comment>
<evidence type="ECO:0000256" key="5">
    <source>
        <dbReference type="ARBA" id="ARBA00022777"/>
    </source>
</evidence>
<gene>
    <name evidence="8" type="ORF">J3U87_09390</name>
</gene>
<dbReference type="RefSeq" id="WP_237382780.1">
    <property type="nucleotide sequence ID" value="NZ_CP071793.1"/>
</dbReference>
<dbReference type="InterPro" id="IPR004358">
    <property type="entry name" value="Sig_transdc_His_kin-like_C"/>
</dbReference>